<protein>
    <submittedName>
        <fullName evidence="1">Uncharacterized protein</fullName>
    </submittedName>
</protein>
<evidence type="ECO:0000313" key="2">
    <source>
        <dbReference type="Proteomes" id="UP000321533"/>
    </source>
</evidence>
<dbReference type="KEGG" id="pgin:FRZ67_18175"/>
<keyword evidence="2" id="KW-1185">Reference proteome</keyword>
<dbReference type="OrthoDB" id="1121830at2"/>
<sequence>MQFIQGSSRNQTCFATMEDHVAADDPVRLMDAFVDKLDLQKLDFSNTIHKVKVVRPMPLLYF</sequence>
<name>A0A5B8VF51_9BACT</name>
<gene>
    <name evidence="1" type="ORF">FRZ67_18175</name>
</gene>
<organism evidence="1 2">
    <name type="scientific">Panacibacter ginsenosidivorans</name>
    <dbReference type="NCBI Taxonomy" id="1813871"/>
    <lineage>
        <taxon>Bacteria</taxon>
        <taxon>Pseudomonadati</taxon>
        <taxon>Bacteroidota</taxon>
        <taxon>Chitinophagia</taxon>
        <taxon>Chitinophagales</taxon>
        <taxon>Chitinophagaceae</taxon>
        <taxon>Panacibacter</taxon>
    </lineage>
</organism>
<dbReference type="RefSeq" id="WP_147191904.1">
    <property type="nucleotide sequence ID" value="NZ_CP042435.1"/>
</dbReference>
<accession>A0A5B8VF51</accession>
<dbReference type="Proteomes" id="UP000321533">
    <property type="component" value="Chromosome"/>
</dbReference>
<proteinExistence type="predicted"/>
<dbReference type="EMBL" id="CP042435">
    <property type="protein sequence ID" value="QEC69146.1"/>
    <property type="molecule type" value="Genomic_DNA"/>
</dbReference>
<reference evidence="1 2" key="1">
    <citation type="journal article" date="2016" name="Int. J. Syst. Evol. Microbiol.">
        <title>Panacibacter ginsenosidivorans gen. nov., sp. nov., with ginsenoside converting activity isolated from soil of a ginseng field.</title>
        <authorList>
            <person name="Siddiqi M.Z."/>
            <person name="Muhammad Shafi S."/>
            <person name="Choi K.D."/>
            <person name="Im W.T."/>
        </authorList>
    </citation>
    <scope>NUCLEOTIDE SEQUENCE [LARGE SCALE GENOMIC DNA]</scope>
    <source>
        <strain evidence="1 2">Gsoil1550</strain>
    </source>
</reference>
<dbReference type="AlphaFoldDB" id="A0A5B8VF51"/>
<evidence type="ECO:0000313" key="1">
    <source>
        <dbReference type="EMBL" id="QEC69146.1"/>
    </source>
</evidence>